<evidence type="ECO:0000313" key="3">
    <source>
        <dbReference type="Proteomes" id="UP000199006"/>
    </source>
</evidence>
<dbReference type="EMBL" id="FOTI01000001">
    <property type="protein sequence ID" value="SFL08415.1"/>
    <property type="molecule type" value="Genomic_DNA"/>
</dbReference>
<dbReference type="PROSITE" id="PS00409">
    <property type="entry name" value="PROKAR_NTER_METHYL"/>
    <property type="match status" value="1"/>
</dbReference>
<name>A0A1I4ERR2_9FIRM</name>
<dbReference type="STRING" id="29563.SAMN02983006_00118"/>
<keyword evidence="1" id="KW-0812">Transmembrane</keyword>
<feature type="transmembrane region" description="Helical" evidence="1">
    <location>
        <begin position="12"/>
        <end position="37"/>
    </location>
</feature>
<keyword evidence="1" id="KW-1133">Transmembrane helix</keyword>
<keyword evidence="1" id="KW-0472">Membrane</keyword>
<gene>
    <name evidence="2" type="ORF">SAMN02983006_00118</name>
</gene>
<protein>
    <submittedName>
        <fullName evidence="2">Prepilin-type N-terminal cleavage/methylation domain-containing protein</fullName>
    </submittedName>
</protein>
<proteinExistence type="predicted"/>
<keyword evidence="3" id="KW-1185">Reference proteome</keyword>
<evidence type="ECO:0000256" key="1">
    <source>
        <dbReference type="SAM" id="Phobius"/>
    </source>
</evidence>
<dbReference type="RefSeq" id="WP_089858040.1">
    <property type="nucleotide sequence ID" value="NZ_FOTI01000001.1"/>
</dbReference>
<reference evidence="2 3" key="1">
    <citation type="submission" date="2016-10" db="EMBL/GenBank/DDBJ databases">
        <authorList>
            <person name="de Groot N.N."/>
        </authorList>
    </citation>
    <scope>NUCLEOTIDE SEQUENCE [LARGE SCALE GENOMIC DNA]</scope>
    <source>
        <strain evidence="2 3">ATCC 51327</strain>
    </source>
</reference>
<organism evidence="2 3">
    <name type="scientific">Halanaerobium salsuginis</name>
    <dbReference type="NCBI Taxonomy" id="29563"/>
    <lineage>
        <taxon>Bacteria</taxon>
        <taxon>Bacillati</taxon>
        <taxon>Bacillota</taxon>
        <taxon>Clostridia</taxon>
        <taxon>Halanaerobiales</taxon>
        <taxon>Halanaerobiaceae</taxon>
        <taxon>Halanaerobium</taxon>
    </lineage>
</organism>
<dbReference type="OrthoDB" id="9926073at2"/>
<dbReference type="AlphaFoldDB" id="A0A1I4ERR2"/>
<dbReference type="Pfam" id="PF07963">
    <property type="entry name" value="N_methyl"/>
    <property type="match status" value="1"/>
</dbReference>
<dbReference type="NCBIfam" id="TIGR02532">
    <property type="entry name" value="IV_pilin_GFxxxE"/>
    <property type="match status" value="1"/>
</dbReference>
<dbReference type="InterPro" id="IPR012902">
    <property type="entry name" value="N_methyl_site"/>
</dbReference>
<sequence>MLKITQNRGFTLLEVLLALIIVVVLITAFTGAMLAGFRSETSVNNSDCIVNFSASIMDYLSDPAVFRLLVKKHLANKLAAGSYQQNIAEFIDNDLKEMGSSDLVGETLDIKSDLTELYSKYELIDDFQLTEQSKIKISDQSAIIAGLYKVELDMNWLNKNQPGQYNLATFLGVD</sequence>
<dbReference type="Proteomes" id="UP000199006">
    <property type="component" value="Unassembled WGS sequence"/>
</dbReference>
<accession>A0A1I4ERR2</accession>
<evidence type="ECO:0000313" key="2">
    <source>
        <dbReference type="EMBL" id="SFL08415.1"/>
    </source>
</evidence>